<protein>
    <submittedName>
        <fullName evidence="1">Uncharacterized protein</fullName>
    </submittedName>
</protein>
<organism evidence="1 4">
    <name type="scientific">Streptomyces radicis</name>
    <dbReference type="NCBI Taxonomy" id="1750517"/>
    <lineage>
        <taxon>Bacteria</taxon>
        <taxon>Bacillati</taxon>
        <taxon>Actinomycetota</taxon>
        <taxon>Actinomycetes</taxon>
        <taxon>Kitasatosporales</taxon>
        <taxon>Streptomycetaceae</taxon>
        <taxon>Streptomyces</taxon>
    </lineage>
</organism>
<keyword evidence="3" id="KW-1185">Reference proteome</keyword>
<reference evidence="3 4" key="1">
    <citation type="submission" date="2018-09" db="EMBL/GenBank/DDBJ databases">
        <title>Streptomyces sp. nov. DS1-2, an endophytic actinomycete isolated from roots of Dendrobium scabrilingue.</title>
        <authorList>
            <person name="Kuncharoen N."/>
            <person name="Kudo T."/>
            <person name="Ohkuma M."/>
            <person name="Yuki M."/>
            <person name="Tanasupawat S."/>
        </authorList>
    </citation>
    <scope>NUCLEOTIDE SEQUENCE [LARGE SCALE GENOMIC DNA]</scope>
    <source>
        <strain evidence="1 4">AZ1-7</strain>
        <strain evidence="2 3">DS1-2</strain>
    </source>
</reference>
<dbReference type="AlphaFoldDB" id="A0A3A9VUC3"/>
<name>A0A3A9VUC3_9ACTN</name>
<evidence type="ECO:0000313" key="2">
    <source>
        <dbReference type="EMBL" id="RKN15562.1"/>
    </source>
</evidence>
<dbReference type="Proteomes" id="UP000268652">
    <property type="component" value="Unassembled WGS sequence"/>
</dbReference>
<dbReference type="EMBL" id="RBDX01000034">
    <property type="protein sequence ID" value="RKN04605.1"/>
    <property type="molecule type" value="Genomic_DNA"/>
</dbReference>
<evidence type="ECO:0000313" key="1">
    <source>
        <dbReference type="EMBL" id="RKN04605.1"/>
    </source>
</evidence>
<accession>A0A3A9VUC3</accession>
<gene>
    <name evidence="2" type="ORF">D7318_27165</name>
    <name evidence="1" type="ORF">D7319_27760</name>
</gene>
<dbReference type="Proteomes" id="UP000275024">
    <property type="component" value="Unassembled WGS sequence"/>
</dbReference>
<evidence type="ECO:0000313" key="3">
    <source>
        <dbReference type="Proteomes" id="UP000268652"/>
    </source>
</evidence>
<evidence type="ECO:0000313" key="4">
    <source>
        <dbReference type="Proteomes" id="UP000275024"/>
    </source>
</evidence>
<dbReference type="EMBL" id="RBDY01000032">
    <property type="protein sequence ID" value="RKN15562.1"/>
    <property type="molecule type" value="Genomic_DNA"/>
</dbReference>
<proteinExistence type="predicted"/>
<sequence length="62" mass="6602">MIRREVSQHPRPSVVETLVAARDLHDRECGDCRGGARCAIGERLASAVDMATAVEIPAAESA</sequence>
<comment type="caution">
    <text evidence="1">The sequence shown here is derived from an EMBL/GenBank/DDBJ whole genome shotgun (WGS) entry which is preliminary data.</text>
</comment>